<dbReference type="EMBL" id="FOFN01000001">
    <property type="protein sequence ID" value="SEQ16046.1"/>
    <property type="molecule type" value="Genomic_DNA"/>
</dbReference>
<dbReference type="Proteomes" id="UP000198999">
    <property type="component" value="Unassembled WGS sequence"/>
</dbReference>
<reference evidence="1 2" key="1">
    <citation type="submission" date="2016-10" db="EMBL/GenBank/DDBJ databases">
        <authorList>
            <person name="de Groot N.N."/>
        </authorList>
    </citation>
    <scope>NUCLEOTIDE SEQUENCE [LARGE SCALE GENOMIC DNA]</scope>
    <source>
        <strain evidence="1 2">DSM 21035</strain>
    </source>
</reference>
<dbReference type="RefSeq" id="WP_218140994.1">
    <property type="nucleotide sequence ID" value="NZ_FOFN01000001.1"/>
</dbReference>
<evidence type="ECO:0008006" key="3">
    <source>
        <dbReference type="Google" id="ProtNLM"/>
    </source>
</evidence>
<accession>A0A1H9DR95</accession>
<gene>
    <name evidence="1" type="ORF">SAMN05421824_1317</name>
</gene>
<dbReference type="InterPro" id="IPR036378">
    <property type="entry name" value="FAS1_dom_sf"/>
</dbReference>
<dbReference type="AlphaFoldDB" id="A0A1H9DR95"/>
<organism evidence="1 2">
    <name type="scientific">Hyunsoonleella jejuensis</name>
    <dbReference type="NCBI Taxonomy" id="419940"/>
    <lineage>
        <taxon>Bacteria</taxon>
        <taxon>Pseudomonadati</taxon>
        <taxon>Bacteroidota</taxon>
        <taxon>Flavobacteriia</taxon>
        <taxon>Flavobacteriales</taxon>
        <taxon>Flavobacteriaceae</taxon>
    </lineage>
</organism>
<sequence length="40" mass="4060">MAANIMGGAALASTNNRVSNIIAVDVKASNGVIYVINKVV</sequence>
<evidence type="ECO:0000313" key="1">
    <source>
        <dbReference type="EMBL" id="SEQ16046.1"/>
    </source>
</evidence>
<dbReference type="Gene3D" id="2.30.180.10">
    <property type="entry name" value="FAS1 domain"/>
    <property type="match status" value="1"/>
</dbReference>
<keyword evidence="2" id="KW-1185">Reference proteome</keyword>
<proteinExistence type="predicted"/>
<dbReference type="SUPFAM" id="SSF82153">
    <property type="entry name" value="FAS1 domain"/>
    <property type="match status" value="1"/>
</dbReference>
<evidence type="ECO:0000313" key="2">
    <source>
        <dbReference type="Proteomes" id="UP000198999"/>
    </source>
</evidence>
<protein>
    <recommendedName>
        <fullName evidence="3">Fasciclin domain-containing protein</fullName>
    </recommendedName>
</protein>
<name>A0A1H9DR95_9FLAO</name>